<dbReference type="InterPro" id="IPR029146">
    <property type="entry name" value="Ten1_animal_plant"/>
</dbReference>
<dbReference type="InterPro" id="IPR012340">
    <property type="entry name" value="NA-bd_OB-fold"/>
</dbReference>
<evidence type="ECO:0000313" key="1">
    <source>
        <dbReference type="Ensembl" id="ENSECRP00000027352.1"/>
    </source>
</evidence>
<dbReference type="Pfam" id="PF15490">
    <property type="entry name" value="Ten1_2"/>
    <property type="match status" value="1"/>
</dbReference>
<dbReference type="GO" id="GO:0042162">
    <property type="term" value="F:telomeric DNA binding"/>
    <property type="evidence" value="ECO:0007669"/>
    <property type="project" value="TreeGrafter"/>
</dbReference>
<sequence>MLPMPGVFRFPWEFSSGAVQPGETLRTYGRLACYKAEESEATLTAHDGTSDCQVCVCTQLVEPFQAITGAPYVTLGEAVRREGEAPEIFNEQDWLTDYHLNMWHDEF</sequence>
<reference evidence="1" key="2">
    <citation type="submission" date="2025-08" db="UniProtKB">
        <authorList>
            <consortium name="Ensembl"/>
        </authorList>
    </citation>
    <scope>IDENTIFICATION</scope>
</reference>
<name>A0A8C4T567_ERPCA</name>
<protein>
    <submittedName>
        <fullName evidence="1">TEN1 subunit of CST complex</fullName>
    </submittedName>
</protein>
<dbReference type="GO" id="GO:0003697">
    <property type="term" value="F:single-stranded DNA binding"/>
    <property type="evidence" value="ECO:0007669"/>
    <property type="project" value="InterPro"/>
</dbReference>
<dbReference type="PANTHER" id="PTHR33905:SF1">
    <property type="entry name" value="CST COMPLEX SUBUNIT TEN1"/>
    <property type="match status" value="1"/>
</dbReference>
<gene>
    <name evidence="1" type="primary">TEN1</name>
</gene>
<dbReference type="GeneTree" id="ENSGT00390000017589"/>
<accession>A0A8C4T567</accession>
<dbReference type="GO" id="GO:1990879">
    <property type="term" value="C:CST complex"/>
    <property type="evidence" value="ECO:0007669"/>
    <property type="project" value="InterPro"/>
</dbReference>
<dbReference type="GO" id="GO:0032211">
    <property type="term" value="P:negative regulation of telomere maintenance via telomerase"/>
    <property type="evidence" value="ECO:0007669"/>
    <property type="project" value="TreeGrafter"/>
</dbReference>
<dbReference type="AlphaFoldDB" id="A0A8C4T567"/>
<reference evidence="1" key="3">
    <citation type="submission" date="2025-09" db="UniProtKB">
        <authorList>
            <consortium name="Ensembl"/>
        </authorList>
    </citation>
    <scope>IDENTIFICATION</scope>
</reference>
<evidence type="ECO:0000313" key="2">
    <source>
        <dbReference type="Proteomes" id="UP000694620"/>
    </source>
</evidence>
<dbReference type="Ensembl" id="ENSECRT00000027926.1">
    <property type="protein sequence ID" value="ENSECRP00000027352.1"/>
    <property type="gene ID" value="ENSECRG00000018523.1"/>
</dbReference>
<dbReference type="PANTHER" id="PTHR33905">
    <property type="entry name" value="CST COMPLEX SUBUNIT TEN1"/>
    <property type="match status" value="1"/>
</dbReference>
<dbReference type="Gene3D" id="2.40.50.140">
    <property type="entry name" value="Nucleic acid-binding proteins"/>
    <property type="match status" value="1"/>
</dbReference>
<proteinExistence type="predicted"/>
<organism evidence="1 2">
    <name type="scientific">Erpetoichthys calabaricus</name>
    <name type="common">Rope fish</name>
    <name type="synonym">Calamoichthys calabaricus</name>
    <dbReference type="NCBI Taxonomy" id="27687"/>
    <lineage>
        <taxon>Eukaryota</taxon>
        <taxon>Metazoa</taxon>
        <taxon>Chordata</taxon>
        <taxon>Craniata</taxon>
        <taxon>Vertebrata</taxon>
        <taxon>Euteleostomi</taxon>
        <taxon>Actinopterygii</taxon>
        <taxon>Polypteriformes</taxon>
        <taxon>Polypteridae</taxon>
        <taxon>Erpetoichthys</taxon>
    </lineage>
</organism>
<reference evidence="1" key="1">
    <citation type="submission" date="2021-06" db="EMBL/GenBank/DDBJ databases">
        <authorList>
            <consortium name="Wellcome Sanger Institute Data Sharing"/>
        </authorList>
    </citation>
    <scope>NUCLEOTIDE SEQUENCE [LARGE SCALE GENOMIC DNA]</scope>
</reference>
<keyword evidence="2" id="KW-1185">Reference proteome</keyword>
<dbReference type="Proteomes" id="UP000694620">
    <property type="component" value="Chromosome 14"/>
</dbReference>
<dbReference type="GO" id="GO:0010521">
    <property type="term" value="F:telomerase inhibitor activity"/>
    <property type="evidence" value="ECO:0007669"/>
    <property type="project" value="TreeGrafter"/>
</dbReference>